<keyword evidence="2" id="KW-0732">Signal</keyword>
<dbReference type="AlphaFoldDB" id="A0A1M6I6R5"/>
<dbReference type="Gene3D" id="3.40.50.1980">
    <property type="entry name" value="Nitrogenase molybdenum iron protein domain"/>
    <property type="match status" value="2"/>
</dbReference>
<evidence type="ECO:0000256" key="2">
    <source>
        <dbReference type="ARBA" id="ARBA00022729"/>
    </source>
</evidence>
<dbReference type="GO" id="GO:0071281">
    <property type="term" value="P:cellular response to iron ion"/>
    <property type="evidence" value="ECO:0007669"/>
    <property type="project" value="TreeGrafter"/>
</dbReference>
<gene>
    <name evidence="4" type="ORF">SAMN05444373_103912</name>
</gene>
<keyword evidence="5" id="KW-1185">Reference proteome</keyword>
<evidence type="ECO:0000313" key="4">
    <source>
        <dbReference type="EMBL" id="SHJ30084.1"/>
    </source>
</evidence>
<sequence length="299" mass="32666">MKRILSYILIMMLVVSFAGCGRGSAGDQKIKLVDSRGVEVSLDAAPRSIVSLSPANTEILYALGVGEQIVAVSEYCNYPEEALSKQQIPTGEKLNVETLVALDPDVVFLSKMNAMEDQITQLEQAGIKAIVTEANTLNETYEMIKLIGQAVGKAGEADKLVSSMQESFASLKEKVRDRAPKSVYIEVSPLQYGLWSCGRETFVQELLDIIGAKNVFEDVTGWSAVSEEQVIERNPDVIVTTLSPLTGIEDPVGEIMGRSNWSEITAVKEGRVYMLDADMLSRPGPRLVDAAEELMQITE</sequence>
<dbReference type="PROSITE" id="PS51257">
    <property type="entry name" value="PROKAR_LIPOPROTEIN"/>
    <property type="match status" value="1"/>
</dbReference>
<evidence type="ECO:0000313" key="5">
    <source>
        <dbReference type="Proteomes" id="UP000324781"/>
    </source>
</evidence>
<proteinExistence type="inferred from homology"/>
<dbReference type="InterPro" id="IPR054828">
    <property type="entry name" value="Vit_B12_bind_prot"/>
</dbReference>
<dbReference type="InterPro" id="IPR050902">
    <property type="entry name" value="ABC_Transporter_SBP"/>
</dbReference>
<dbReference type="EMBL" id="FQZP01000039">
    <property type="protein sequence ID" value="SHJ30084.1"/>
    <property type="molecule type" value="Genomic_DNA"/>
</dbReference>
<accession>A0A1M6I6R5</accession>
<protein>
    <submittedName>
        <fullName evidence="4">Iron complex transport system substrate-binding protein</fullName>
    </submittedName>
</protein>
<dbReference type="CDD" id="cd01143">
    <property type="entry name" value="YvrC"/>
    <property type="match status" value="1"/>
</dbReference>
<organism evidence="4 5">
    <name type="scientific">Thermoclostridium caenicola</name>
    <dbReference type="NCBI Taxonomy" id="659425"/>
    <lineage>
        <taxon>Bacteria</taxon>
        <taxon>Bacillati</taxon>
        <taxon>Bacillota</taxon>
        <taxon>Clostridia</taxon>
        <taxon>Eubacteriales</taxon>
        <taxon>Oscillospiraceae</taxon>
        <taxon>Thermoclostridium</taxon>
    </lineage>
</organism>
<dbReference type="PROSITE" id="PS50983">
    <property type="entry name" value="FE_B12_PBP"/>
    <property type="match status" value="1"/>
</dbReference>
<dbReference type="OrthoDB" id="9816357at2"/>
<dbReference type="SUPFAM" id="SSF53807">
    <property type="entry name" value="Helical backbone' metal receptor"/>
    <property type="match status" value="1"/>
</dbReference>
<dbReference type="PANTHER" id="PTHR30535">
    <property type="entry name" value="VITAMIN B12-BINDING PROTEIN"/>
    <property type="match status" value="1"/>
</dbReference>
<dbReference type="InterPro" id="IPR002491">
    <property type="entry name" value="ABC_transptr_periplasmic_BD"/>
</dbReference>
<feature type="domain" description="Fe/B12 periplasmic-binding" evidence="3">
    <location>
        <begin position="48"/>
        <end position="299"/>
    </location>
</feature>
<dbReference type="NCBIfam" id="NF038402">
    <property type="entry name" value="TroA_like"/>
    <property type="match status" value="1"/>
</dbReference>
<comment type="similarity">
    <text evidence="1">Belongs to the bacterial solute-binding protein 8 family.</text>
</comment>
<evidence type="ECO:0000259" key="3">
    <source>
        <dbReference type="PROSITE" id="PS50983"/>
    </source>
</evidence>
<dbReference type="PANTHER" id="PTHR30535:SF34">
    <property type="entry name" value="MOLYBDATE-BINDING PROTEIN MOLA"/>
    <property type="match status" value="1"/>
</dbReference>
<dbReference type="RefSeq" id="WP_149679150.1">
    <property type="nucleotide sequence ID" value="NZ_FQZP01000039.1"/>
</dbReference>
<reference evidence="4 5" key="1">
    <citation type="submission" date="2016-11" db="EMBL/GenBank/DDBJ databases">
        <authorList>
            <person name="Varghese N."/>
            <person name="Submissions S."/>
        </authorList>
    </citation>
    <scope>NUCLEOTIDE SEQUENCE [LARGE SCALE GENOMIC DNA]</scope>
    <source>
        <strain evidence="4 5">DSM 19027</strain>
    </source>
</reference>
<dbReference type="Pfam" id="PF01497">
    <property type="entry name" value="Peripla_BP_2"/>
    <property type="match status" value="1"/>
</dbReference>
<dbReference type="Proteomes" id="UP000324781">
    <property type="component" value="Unassembled WGS sequence"/>
</dbReference>
<evidence type="ECO:0000256" key="1">
    <source>
        <dbReference type="ARBA" id="ARBA00008814"/>
    </source>
</evidence>
<name>A0A1M6I6R5_9FIRM</name>